<protein>
    <submittedName>
        <fullName evidence="1">Uncharacterized protein</fullName>
    </submittedName>
</protein>
<evidence type="ECO:0000313" key="2">
    <source>
        <dbReference type="Proteomes" id="UP001054945"/>
    </source>
</evidence>
<gene>
    <name evidence="1" type="ORF">CEXT_738311</name>
</gene>
<keyword evidence="2" id="KW-1185">Reference proteome</keyword>
<dbReference type="EMBL" id="BPLR01014915">
    <property type="protein sequence ID" value="GIY72231.1"/>
    <property type="molecule type" value="Genomic_DNA"/>
</dbReference>
<reference evidence="1 2" key="1">
    <citation type="submission" date="2021-06" db="EMBL/GenBank/DDBJ databases">
        <title>Caerostris extrusa draft genome.</title>
        <authorList>
            <person name="Kono N."/>
            <person name="Arakawa K."/>
        </authorList>
    </citation>
    <scope>NUCLEOTIDE SEQUENCE [LARGE SCALE GENOMIC DNA]</scope>
</reference>
<dbReference type="Proteomes" id="UP001054945">
    <property type="component" value="Unassembled WGS sequence"/>
</dbReference>
<sequence length="100" mass="11234">MVICWFSIYPHRKASSYEGLFFKNIFCLQKFLKPGICVPFGEFLNSNFCHKFLGAIGGYLNSAGQQQYCTCDHPISKNGIIYSAEVLLGRGPVSFKQKPS</sequence>
<proteinExistence type="predicted"/>
<organism evidence="1 2">
    <name type="scientific">Caerostris extrusa</name>
    <name type="common">Bark spider</name>
    <name type="synonym">Caerostris bankana</name>
    <dbReference type="NCBI Taxonomy" id="172846"/>
    <lineage>
        <taxon>Eukaryota</taxon>
        <taxon>Metazoa</taxon>
        <taxon>Ecdysozoa</taxon>
        <taxon>Arthropoda</taxon>
        <taxon>Chelicerata</taxon>
        <taxon>Arachnida</taxon>
        <taxon>Araneae</taxon>
        <taxon>Araneomorphae</taxon>
        <taxon>Entelegynae</taxon>
        <taxon>Araneoidea</taxon>
        <taxon>Araneidae</taxon>
        <taxon>Caerostris</taxon>
    </lineage>
</organism>
<comment type="caution">
    <text evidence="1">The sequence shown here is derived from an EMBL/GenBank/DDBJ whole genome shotgun (WGS) entry which is preliminary data.</text>
</comment>
<name>A0AAV4VP61_CAEEX</name>
<evidence type="ECO:0000313" key="1">
    <source>
        <dbReference type="EMBL" id="GIY72231.1"/>
    </source>
</evidence>
<dbReference type="AlphaFoldDB" id="A0AAV4VP61"/>
<accession>A0AAV4VP61</accession>